<dbReference type="InterPro" id="IPR009667">
    <property type="entry name" value="DUF1258"/>
</dbReference>
<dbReference type="VEuPathDB" id="VectorBase:AEPI011380"/>
<dbReference type="PANTHER" id="PTHR33053:SF9">
    <property type="entry name" value="AGAP000105-PA"/>
    <property type="match status" value="1"/>
</dbReference>
<dbReference type="STRING" id="199890.A0A182PWP3"/>
<feature type="region of interest" description="Disordered" evidence="1">
    <location>
        <begin position="1"/>
        <end position="33"/>
    </location>
</feature>
<dbReference type="AlphaFoldDB" id="A0A182PWP3"/>
<keyword evidence="3" id="KW-1185">Reference proteome</keyword>
<dbReference type="PANTHER" id="PTHR33053">
    <property type="entry name" value="PROTEIN, PUTATIVE-RELATED"/>
    <property type="match status" value="1"/>
</dbReference>
<evidence type="ECO:0000313" key="3">
    <source>
        <dbReference type="Proteomes" id="UP000075885"/>
    </source>
</evidence>
<evidence type="ECO:0000256" key="1">
    <source>
        <dbReference type="SAM" id="MobiDB-lite"/>
    </source>
</evidence>
<protein>
    <recommendedName>
        <fullName evidence="4">Transposase domain-containing protein</fullName>
    </recommendedName>
</protein>
<reference evidence="3" key="1">
    <citation type="submission" date="2013-03" db="EMBL/GenBank/DDBJ databases">
        <title>The Genome Sequence of Anopheles epiroticus epiroticus2.</title>
        <authorList>
            <consortium name="The Broad Institute Genomics Platform"/>
            <person name="Neafsey D.E."/>
            <person name="Howell P."/>
            <person name="Walker B."/>
            <person name="Young S.K."/>
            <person name="Zeng Q."/>
            <person name="Gargeya S."/>
            <person name="Fitzgerald M."/>
            <person name="Haas B."/>
            <person name="Abouelleil A."/>
            <person name="Allen A.W."/>
            <person name="Alvarado L."/>
            <person name="Arachchi H.M."/>
            <person name="Berlin A.M."/>
            <person name="Chapman S.B."/>
            <person name="Gainer-Dewar J."/>
            <person name="Goldberg J."/>
            <person name="Griggs A."/>
            <person name="Gujja S."/>
            <person name="Hansen M."/>
            <person name="Howarth C."/>
            <person name="Imamovic A."/>
            <person name="Ireland A."/>
            <person name="Larimer J."/>
            <person name="McCowan C."/>
            <person name="Murphy C."/>
            <person name="Pearson M."/>
            <person name="Poon T.W."/>
            <person name="Priest M."/>
            <person name="Roberts A."/>
            <person name="Saif S."/>
            <person name="Shea T."/>
            <person name="Sisk P."/>
            <person name="Sykes S."/>
            <person name="Wortman J."/>
            <person name="Nusbaum C."/>
            <person name="Birren B."/>
        </authorList>
    </citation>
    <scope>NUCLEOTIDE SEQUENCE [LARGE SCALE GENOMIC DNA]</scope>
    <source>
        <strain evidence="3">Epiroticus2</strain>
    </source>
</reference>
<name>A0A182PWP3_9DIPT</name>
<feature type="compositionally biased region" description="Polar residues" evidence="1">
    <location>
        <begin position="1"/>
        <end position="19"/>
    </location>
</feature>
<organism evidence="2 3">
    <name type="scientific">Anopheles epiroticus</name>
    <dbReference type="NCBI Taxonomy" id="199890"/>
    <lineage>
        <taxon>Eukaryota</taxon>
        <taxon>Metazoa</taxon>
        <taxon>Ecdysozoa</taxon>
        <taxon>Arthropoda</taxon>
        <taxon>Hexapoda</taxon>
        <taxon>Insecta</taxon>
        <taxon>Pterygota</taxon>
        <taxon>Neoptera</taxon>
        <taxon>Endopterygota</taxon>
        <taxon>Diptera</taxon>
        <taxon>Nematocera</taxon>
        <taxon>Culicoidea</taxon>
        <taxon>Culicidae</taxon>
        <taxon>Anophelinae</taxon>
        <taxon>Anopheles</taxon>
    </lineage>
</organism>
<evidence type="ECO:0000313" key="2">
    <source>
        <dbReference type="EnsemblMetazoa" id="AEPI011380-PA"/>
    </source>
</evidence>
<sequence>PSSISFVPSETRTSEVNSDIQEEISAPGFSHAENEESTLRDYLFDDDDDDFVEDARPIEGMSITDGIRYWALSTNATYRSINMILKLFQQARVKVPSTAKTLLKTDRHRSSQIVEIGGGQFWYRGIKRCLNNTEKTLSTQLSLTISIDGLPLHTNSSMQFWPIMFSIYELPQAPVMTAAIFCGPKKPESVEEYLRPMVNEMNDLMQRGIIVHGRHVAIRLRAIVADTPARAFIKGVKGHTGYESCLKCTVVGKYSQAGRTMTFPGTNAPKRTDKSFRDNTYPGHHKTETPLVDLQFFNIINDIPTGDRLHCIDQGVGKHLVLGFRDGTLGKQRWTTKQCLQISEDLAKIKLPSEIHRKIRPVSQAHFWKGSESASFLHYAGFVVMESHLPDREYRHYMLLFCAVTLLSSSVYKEKWRLAGQLLNKFIEDFASVYGERYISSNVHILQHLFEEVERFGPLSSFSTYPFENQLQHLKKLLRSGWKELEQAINRLLEYEEYYVGKAHMASYPSISKRGNIVTFNLRKDFMLQNSEKNCWYMSKDTCIYQFQTVNGQPDDGNLRICGRKLKDKSLAFHYPYDSSIINAFKGSANNLEMSFVYICPGQVK</sequence>
<dbReference type="Pfam" id="PF06869">
    <property type="entry name" value="DUF1258"/>
    <property type="match status" value="1"/>
</dbReference>
<dbReference type="EnsemblMetazoa" id="AEPI011380-RA">
    <property type="protein sequence ID" value="AEPI011380-PA"/>
    <property type="gene ID" value="AEPI011380"/>
</dbReference>
<evidence type="ECO:0008006" key="4">
    <source>
        <dbReference type="Google" id="ProtNLM"/>
    </source>
</evidence>
<accession>A0A182PWP3</accession>
<proteinExistence type="predicted"/>
<dbReference type="Proteomes" id="UP000075885">
    <property type="component" value="Unassembled WGS sequence"/>
</dbReference>
<reference evidence="2" key="2">
    <citation type="submission" date="2020-05" db="UniProtKB">
        <authorList>
            <consortium name="EnsemblMetazoa"/>
        </authorList>
    </citation>
    <scope>IDENTIFICATION</scope>
    <source>
        <strain evidence="2">Epiroticus2</strain>
    </source>
</reference>